<keyword evidence="2" id="KW-0812">Transmembrane</keyword>
<keyword evidence="5" id="KW-0472">Membrane</keyword>
<keyword evidence="8" id="KW-1185">Reference proteome</keyword>
<dbReference type="EMBL" id="CP064939">
    <property type="protein sequence ID" value="QPH41866.1"/>
    <property type="molecule type" value="Genomic_DNA"/>
</dbReference>
<evidence type="ECO:0000256" key="4">
    <source>
        <dbReference type="ARBA" id="ARBA00022989"/>
    </source>
</evidence>
<dbReference type="Pfam" id="PF00801">
    <property type="entry name" value="PKD"/>
    <property type="match status" value="2"/>
</dbReference>
<dbReference type="Pfam" id="PF19406">
    <property type="entry name" value="PKD_5"/>
    <property type="match status" value="2"/>
</dbReference>
<dbReference type="InterPro" id="IPR022409">
    <property type="entry name" value="PKD/Chitinase_dom"/>
</dbReference>
<reference evidence="7 8" key="1">
    <citation type="submission" date="2020-11" db="EMBL/GenBank/DDBJ databases">
        <title>Pedobacter endophytica, an endophytic bacteria isolated form Carex pumila.</title>
        <authorList>
            <person name="Peng Y."/>
            <person name="Jiang L."/>
            <person name="Lee J."/>
        </authorList>
    </citation>
    <scope>NUCLEOTIDE SEQUENCE [LARGE SCALE GENOMIC DNA]</scope>
    <source>
        <strain evidence="7 8">JBR3-12</strain>
    </source>
</reference>
<evidence type="ECO:0000313" key="8">
    <source>
        <dbReference type="Proteomes" id="UP000594759"/>
    </source>
</evidence>
<dbReference type="InterPro" id="IPR000601">
    <property type="entry name" value="PKD_dom"/>
</dbReference>
<feature type="domain" description="PKD" evidence="6">
    <location>
        <begin position="1648"/>
        <end position="1699"/>
    </location>
</feature>
<dbReference type="Gene3D" id="2.60.40.10">
    <property type="entry name" value="Immunoglobulins"/>
    <property type="match status" value="8"/>
</dbReference>
<dbReference type="Pfam" id="PF18911">
    <property type="entry name" value="PKD_4"/>
    <property type="match status" value="2"/>
</dbReference>
<dbReference type="InterPro" id="IPR013783">
    <property type="entry name" value="Ig-like_fold"/>
</dbReference>
<feature type="domain" description="PKD" evidence="6">
    <location>
        <begin position="1786"/>
        <end position="1864"/>
    </location>
</feature>
<dbReference type="KEGG" id="pex:IZT61_12625"/>
<name>A0A7S9L3M1_9SPHI</name>
<evidence type="ECO:0000256" key="5">
    <source>
        <dbReference type="ARBA" id="ARBA00023136"/>
    </source>
</evidence>
<dbReference type="InterPro" id="IPR035986">
    <property type="entry name" value="PKD_dom_sf"/>
</dbReference>
<evidence type="ECO:0000313" key="7">
    <source>
        <dbReference type="EMBL" id="QPH41866.1"/>
    </source>
</evidence>
<protein>
    <submittedName>
        <fullName evidence="7">PKD domain-containing protein</fullName>
    </submittedName>
</protein>
<dbReference type="PANTHER" id="PTHR46730:SF1">
    <property type="entry name" value="PLAT DOMAIN-CONTAINING PROTEIN"/>
    <property type="match status" value="1"/>
</dbReference>
<feature type="domain" description="PKD" evidence="6">
    <location>
        <begin position="1443"/>
        <end position="1533"/>
    </location>
</feature>
<evidence type="ECO:0000256" key="2">
    <source>
        <dbReference type="ARBA" id="ARBA00022692"/>
    </source>
</evidence>
<keyword evidence="3" id="KW-0677">Repeat</keyword>
<dbReference type="Proteomes" id="UP000594759">
    <property type="component" value="Chromosome"/>
</dbReference>
<evidence type="ECO:0000256" key="1">
    <source>
        <dbReference type="ARBA" id="ARBA00004141"/>
    </source>
</evidence>
<dbReference type="InterPro" id="IPR045828">
    <property type="entry name" value="PKD_Bacteroidetes"/>
</dbReference>
<dbReference type="SMART" id="SM00089">
    <property type="entry name" value="PKD"/>
    <property type="match status" value="5"/>
</dbReference>
<organism evidence="7 8">
    <name type="scientific">Pedobacter endophyticus</name>
    <dbReference type="NCBI Taxonomy" id="2789740"/>
    <lineage>
        <taxon>Bacteria</taxon>
        <taxon>Pseudomonadati</taxon>
        <taxon>Bacteroidota</taxon>
        <taxon>Sphingobacteriia</taxon>
        <taxon>Sphingobacteriales</taxon>
        <taxon>Sphingobacteriaceae</taxon>
        <taxon>Pedobacter</taxon>
    </lineage>
</organism>
<keyword evidence="4" id="KW-1133">Transmembrane helix</keyword>
<dbReference type="GO" id="GO:0005261">
    <property type="term" value="F:monoatomic cation channel activity"/>
    <property type="evidence" value="ECO:0007669"/>
    <property type="project" value="TreeGrafter"/>
</dbReference>
<feature type="domain" description="PKD" evidence="6">
    <location>
        <begin position="1723"/>
        <end position="1787"/>
    </location>
</feature>
<dbReference type="GO" id="GO:0006816">
    <property type="term" value="P:calcium ion transport"/>
    <property type="evidence" value="ECO:0007669"/>
    <property type="project" value="TreeGrafter"/>
</dbReference>
<dbReference type="PROSITE" id="PS50093">
    <property type="entry name" value="PKD"/>
    <property type="match status" value="5"/>
</dbReference>
<evidence type="ECO:0000256" key="3">
    <source>
        <dbReference type="ARBA" id="ARBA00022737"/>
    </source>
</evidence>
<evidence type="ECO:0000259" key="6">
    <source>
        <dbReference type="PROSITE" id="PS50093"/>
    </source>
</evidence>
<dbReference type="CDD" id="cd00146">
    <property type="entry name" value="PKD"/>
    <property type="match status" value="4"/>
</dbReference>
<accession>A0A7S9L3M1</accession>
<sequence length="1974" mass="207361">MICCQRRWTFFALIFGAFFITSNVFSQIVIQTVDPGPYTPGSTIATTFTVGNSSCMATNNRFEVYLSDANGNFGAEKLIGTYTGFYTTYINGIIPAATVAGTGYKLRVKSTSPTLVSAESAAFEIRAGTAVEAKITSEYLTPSNTETFGTCISKPDNTFYLQNESTPTSSVTATITDEGAGGAATNATFNSSVYTLIARQTHYTIFSKAVMPNGTVATKAYLLINNKAITAFGTSGNNLVCLPLGQLEFNVDFTSSTGIQNNFPGDLYTITWGDGETSVYTLCDIIRNGGKVTHAYQTSSCGRTSTTSSGSVFNSFAVSINVGNNFCGTIGTPVSSYAKVVVKPVNRFSFNTPGCTATDITFTNNSLLGENPNSNTSSCTPNNVTYNWFVDGVAVEVNKPRSFNLVYKFATRGEHTIRLESRSSGACDADPVEMKICIQDPPKPAFSLSTTTICVGSILAPTDLSVIDNICDGGNTYLWNVPAGVTFVNGTNASSKQPQLKFAAPGTYAISLSITTPSCGVVTTPQQTVVVNDVPTAMLSPDILLCNLTTYDFNPTTTGPSRTTLTGTTVLTATTYTWTVTGGSYSFVGGTNANSQYPSIKFDDYAAYTITVTHINNCGTATDTQKMTFSTAPVINAGPDQSICYNDSGFQLAGAITGTVNSQTWVGGLGTFTPSRNDLNAVYTPTAAEKANGIVTLQLRATTSLSAPCNEINDDVILTIKENISITSAPGKTICTGTSVNYTPTSAAADVTFNWTATGTANASGYSASGTGAINDVITNSDANANATVTYTITPEKDGCTGTPFILQIVVNPNPTVVASAPNLTICNSTSTAITLTSPISGVNFSYTSEVTGAITGNTNRATANNTASINDILTNAGTTVGTVTYTITPSSVASCMGVPTTITISVLPSPTLANAGPNESICNTTSYTLKGNTPVVGTGKWTIVSAPSTVTFADDTQANTIISGLETGNTYVLRWTISDANCTTTSDDVEITVNPLSVGGTTAGDVTVCSDANGGNISLSGQTGSIVRWEQSIDNGITWATITSTANPFVFTNLTTTTQFRAIVQSGACAEAISSVTTVTVNPETVVANAGADQSLCSGNGITLTGNNPSPNTGLWTLTSGQADVVITDPTLFNTTVTGLTPGQVYKFRWTISGFAGCPPSSSETTITYYNPISNNISASSAPVCAGQPITITGDTPTGGTGSFVYQWQSSADGNTWVNVSSGTGKDLTFNATLSAYYRRLVNSTICTSISNSVQINVLPAITNNTISADQQICSGGTAATLVGSSPNGGNGTFLYQWQSSADGTSWNDVPDATAKDFSPANPAATIFYRRLVVSGPCSSSPSNTVKLTVNPPAKAEITFTQDTGCVPFVITSSNVKATVYADRNASYTWFANDVQIGTGPTFPGYTIASENQNVEIKLVVTSSLGCSGDETTHTFATRADVVASFTQNTQQGCGPLAVTFTNTSSSLTAGTFKWDFGNGTTSNLAQPPTVTFQGDLTGKDVTYNVTLEATTPCGTTVQTSTVVVKASPVSVFSPSRTAGCSPFAVDFSNTSPETDATTYTYDFGDGSMPLSVTDRRSVSHTYSVIAVQDFTVTMTAQNACGSSTSSYVITVSPNDITPELVVNSSQLRGCTPFKVDFYNNTKGAKAFIYDFGDGNTARTNSAPETVSHTFTKAGKYTVTLYASNDCSNALTTEEIEVLAQPIVSFTSDKTSGCDGVLVKFKNTSTNAIAYVWDFGDGTTSNDFEPTHAFTGVGNNYTVTLTATNALGCTNVASQSNYISVVSPPVATFTVSPGNEISIPDYTFGFRDTSVGAVSWEWTFGDGTVSTLKTPNHTYAENGTYTVTLKVLNKEGCSSTSTQIVRIIGVPGSLSVPNSFMPASAKNELRTFKAKGKGIKEWTMSVFNKWGQLLWETSQLDDGAPLEGWDGTYKGQDQPQGVYYWKIDVKFINGSEWKGMTYDSSPPKKTGVIYLIR</sequence>
<dbReference type="PANTHER" id="PTHR46730">
    <property type="entry name" value="POLYCYSTIN-1"/>
    <property type="match status" value="1"/>
</dbReference>
<dbReference type="SUPFAM" id="SSF49299">
    <property type="entry name" value="PKD domain"/>
    <property type="match status" value="6"/>
</dbReference>
<feature type="domain" description="PKD" evidence="6">
    <location>
        <begin position="1530"/>
        <end position="1613"/>
    </location>
</feature>
<dbReference type="Pfam" id="PF13585">
    <property type="entry name" value="CHU_C"/>
    <property type="match status" value="1"/>
</dbReference>
<comment type="subcellular location">
    <subcellularLocation>
        <location evidence="1">Membrane</location>
        <topology evidence="1">Multi-pass membrane protein</topology>
    </subcellularLocation>
</comment>
<proteinExistence type="predicted"/>
<gene>
    <name evidence="7" type="ORF">IZT61_12625</name>
</gene>
<dbReference type="GO" id="GO:0005886">
    <property type="term" value="C:plasma membrane"/>
    <property type="evidence" value="ECO:0007669"/>
    <property type="project" value="TreeGrafter"/>
</dbReference>